<keyword evidence="3" id="KW-1185">Reference proteome</keyword>
<evidence type="ECO:0000313" key="3">
    <source>
        <dbReference type="Proteomes" id="UP001447857"/>
    </source>
</evidence>
<gene>
    <name evidence="2" type="ORF">V6624_03135</name>
</gene>
<name>A0ABZ2QEI2_9FLAO</name>
<organism evidence="2 3">
    <name type="scientific">Flavobacterium ginsenosidimutans</name>
    <dbReference type="NCBI Taxonomy" id="687844"/>
    <lineage>
        <taxon>Bacteria</taxon>
        <taxon>Pseudomonadati</taxon>
        <taxon>Bacteroidota</taxon>
        <taxon>Flavobacteriia</taxon>
        <taxon>Flavobacteriales</taxon>
        <taxon>Flavobacteriaceae</taxon>
        <taxon>Flavobacterium</taxon>
    </lineage>
</organism>
<evidence type="ECO:0008006" key="4">
    <source>
        <dbReference type="Google" id="ProtNLM"/>
    </source>
</evidence>
<accession>A0ABZ2QEI2</accession>
<keyword evidence="1" id="KW-0472">Membrane</keyword>
<dbReference type="Proteomes" id="UP001447857">
    <property type="component" value="Chromosome"/>
</dbReference>
<evidence type="ECO:0000256" key="1">
    <source>
        <dbReference type="SAM" id="Phobius"/>
    </source>
</evidence>
<protein>
    <recommendedName>
        <fullName evidence="4">2TM domain-containing protein</fullName>
    </recommendedName>
</protein>
<dbReference type="EMBL" id="CP147988">
    <property type="protein sequence ID" value="WXK50633.1"/>
    <property type="molecule type" value="Genomic_DNA"/>
</dbReference>
<reference evidence="2 3" key="1">
    <citation type="submission" date="2024-02" db="EMBL/GenBank/DDBJ databases">
        <title>complete genome of Flavobacterium ginsenosidimutans Str. YTB16.</title>
        <authorList>
            <person name="Wang Q."/>
        </authorList>
    </citation>
    <scope>NUCLEOTIDE SEQUENCE [LARGE SCALE GENOMIC DNA]</scope>
    <source>
        <strain evidence="2 3">YTB16</strain>
    </source>
</reference>
<feature type="transmembrane region" description="Helical" evidence="1">
    <location>
        <begin position="48"/>
        <end position="74"/>
    </location>
</feature>
<evidence type="ECO:0000313" key="2">
    <source>
        <dbReference type="EMBL" id="WXK50633.1"/>
    </source>
</evidence>
<feature type="transmembrane region" description="Helical" evidence="1">
    <location>
        <begin position="15"/>
        <end position="36"/>
    </location>
</feature>
<sequence length="195" mass="23097">MAELSKIFSHLSRDLFIYFLTGFIVVIDLAYLDYLFNTASTFKYIKTIPYWAISSTIIAFTIGHLVFSIMYFIFEYTKLEIWLKKKLFSSYDHENNKPPFEISFEKEIKIFEKKRVLHDQFIERHTQLYLMRWNLAGGFMFSGLTNILFEIYFHFTIVFTALSILSILIGFSLYVLSLKTEKDCFARINKIADSI</sequence>
<proteinExistence type="predicted"/>
<keyword evidence="1" id="KW-1133">Transmembrane helix</keyword>
<keyword evidence="1" id="KW-0812">Transmembrane</keyword>
<feature type="transmembrane region" description="Helical" evidence="1">
    <location>
        <begin position="155"/>
        <end position="176"/>
    </location>
</feature>
<dbReference type="RefSeq" id="WP_111283318.1">
    <property type="nucleotide sequence ID" value="NZ_CP147988.1"/>
</dbReference>